<protein>
    <submittedName>
        <fullName evidence="11">Peptidase family M50</fullName>
    </submittedName>
</protein>
<evidence type="ECO:0000256" key="6">
    <source>
        <dbReference type="ARBA" id="ARBA00023136"/>
    </source>
</evidence>
<dbReference type="GO" id="GO:0012505">
    <property type="term" value="C:endomembrane system"/>
    <property type="evidence" value="ECO:0007669"/>
    <property type="project" value="UniProtKB-SubCell"/>
</dbReference>
<feature type="transmembrane region" description="Helical" evidence="9">
    <location>
        <begin position="432"/>
        <end position="452"/>
    </location>
</feature>
<keyword evidence="4 9" id="KW-0812">Transmembrane</keyword>
<feature type="transmembrane region" description="Helical" evidence="9">
    <location>
        <begin position="270"/>
        <end position="288"/>
    </location>
</feature>
<keyword evidence="6 9" id="KW-0472">Membrane</keyword>
<keyword evidence="12" id="KW-1185">Reference proteome</keyword>
<evidence type="ECO:0000256" key="2">
    <source>
        <dbReference type="ARBA" id="ARBA00004127"/>
    </source>
</evidence>
<evidence type="ECO:0000256" key="3">
    <source>
        <dbReference type="ARBA" id="ARBA00007931"/>
    </source>
</evidence>
<gene>
    <name evidence="11" type="ORF">K239x_36750</name>
</gene>
<proteinExistence type="inferred from homology"/>
<evidence type="ECO:0000313" key="12">
    <source>
        <dbReference type="Proteomes" id="UP000319817"/>
    </source>
</evidence>
<dbReference type="InterPro" id="IPR001193">
    <property type="entry name" value="MBTPS2"/>
</dbReference>
<dbReference type="GO" id="GO:0031293">
    <property type="term" value="P:membrane protein intracellular domain proteolysis"/>
    <property type="evidence" value="ECO:0007669"/>
    <property type="project" value="TreeGrafter"/>
</dbReference>
<feature type="region of interest" description="Disordered" evidence="8">
    <location>
        <begin position="123"/>
        <end position="159"/>
    </location>
</feature>
<organism evidence="11 12">
    <name type="scientific">Stieleria marina</name>
    <dbReference type="NCBI Taxonomy" id="1930275"/>
    <lineage>
        <taxon>Bacteria</taxon>
        <taxon>Pseudomonadati</taxon>
        <taxon>Planctomycetota</taxon>
        <taxon>Planctomycetia</taxon>
        <taxon>Pirellulales</taxon>
        <taxon>Pirellulaceae</taxon>
        <taxon>Stieleria</taxon>
    </lineage>
</organism>
<evidence type="ECO:0000256" key="5">
    <source>
        <dbReference type="ARBA" id="ARBA00022989"/>
    </source>
</evidence>
<feature type="transmembrane region" description="Helical" evidence="9">
    <location>
        <begin position="300"/>
        <end position="321"/>
    </location>
</feature>
<dbReference type="EMBL" id="CP036526">
    <property type="protein sequence ID" value="QDT11675.1"/>
    <property type="molecule type" value="Genomic_DNA"/>
</dbReference>
<evidence type="ECO:0000256" key="4">
    <source>
        <dbReference type="ARBA" id="ARBA00022692"/>
    </source>
</evidence>
<feature type="domain" description="Peptidase M50" evidence="10">
    <location>
        <begin position="249"/>
        <end position="457"/>
    </location>
</feature>
<feature type="transmembrane region" description="Helical" evidence="9">
    <location>
        <begin position="401"/>
        <end position="426"/>
    </location>
</feature>
<feature type="transmembrane region" description="Helical" evidence="9">
    <location>
        <begin position="327"/>
        <end position="346"/>
    </location>
</feature>
<dbReference type="AlphaFoldDB" id="A0A517NX20"/>
<keyword evidence="7" id="KW-0175">Coiled coil</keyword>
<feature type="transmembrane region" description="Helical" evidence="9">
    <location>
        <begin position="231"/>
        <end position="250"/>
    </location>
</feature>
<dbReference type="PANTHER" id="PTHR13325">
    <property type="entry name" value="PROTEASE M50 MEMBRANE-BOUND TRANSCRIPTION FACTOR SITE 2 PROTEASE"/>
    <property type="match status" value="1"/>
</dbReference>
<sequence length="760" mass="83551">MGTHALVGGVLNVFDQPSDSGGSGLPPSGSQGPPPDPNLLIAVDSDVTFSTRDYGGRTSYVAHHGKLGQYFRLGVEEYHVAVHFDGRRSLGEIHEQISNDGVQWSVEDVARFASELVKQKIASAHQAATEPKPDETDSGSADSDVNGNGAIDPAAPPNKPSRLQKAMQLLSLTVSQRFPLMDGHVIAQKCDRVVGPAFSRVGRLVWIVLVGSGMLVVLKHHDEFAIEIRRLFDPGIWVFLLLFWCLAKVLHEIGHAVCAYRNGVRIGKTGVMFFLLAPLAYVDVTDAWKLPKRLQRVQIALAGVYLELAVASIAAWAWWLLPIGTPRHFAAQIFLVAGPATLLVNANPLLRLDGYYVLSDLLEIPNLRMHGRAQLGQRIEWVLFGLPVGTPRMFGWRRPAATFHAICSVVFQFFWMSGLVVAVAMWARGLGIVLACFALLLWAILPLGRWIYKIWTLQPGQGFGLNLYRRRLIGYSLIIVTVLQHVSFSSSPFDRRVSVVVRFQDEQVARASADAFVTAVHVQRGDRVKSGMLLVELSQPELIVQRDQKADDILLAQQRAVQFRRRGELSRTAAEMENAESLQRQLVELNEQIAGLRVTAIRDGVITSTDPRRLLGNYAKRGQELVRVSDPREKELLAVVGREDMATYQAAVKSSSLSSVRLRGGQTFYASPAMLLPRAIEALPHPALAASVGGPVAVEPSTNPDREMQMIQPHAQSETPLDAVTSLMVHSGQVGTMTISDDRSLLTRIYDDMVASATPQ</sequence>
<comment type="similarity">
    <text evidence="3">Belongs to the peptidase M50B family.</text>
</comment>
<evidence type="ECO:0000256" key="8">
    <source>
        <dbReference type="SAM" id="MobiDB-lite"/>
    </source>
</evidence>
<name>A0A517NX20_9BACT</name>
<feature type="compositionally biased region" description="Low complexity" evidence="8">
    <location>
        <begin position="17"/>
        <end position="31"/>
    </location>
</feature>
<keyword evidence="5 9" id="KW-1133">Transmembrane helix</keyword>
<dbReference type="OrthoDB" id="9759690at2"/>
<dbReference type="Proteomes" id="UP000319817">
    <property type="component" value="Chromosome"/>
</dbReference>
<evidence type="ECO:0000256" key="7">
    <source>
        <dbReference type="SAM" id="Coils"/>
    </source>
</evidence>
<accession>A0A517NX20</accession>
<dbReference type="GO" id="GO:0004222">
    <property type="term" value="F:metalloendopeptidase activity"/>
    <property type="evidence" value="ECO:0007669"/>
    <property type="project" value="InterPro"/>
</dbReference>
<dbReference type="Pfam" id="PF02163">
    <property type="entry name" value="Peptidase_M50"/>
    <property type="match status" value="1"/>
</dbReference>
<evidence type="ECO:0000313" key="11">
    <source>
        <dbReference type="EMBL" id="QDT11675.1"/>
    </source>
</evidence>
<feature type="region of interest" description="Disordered" evidence="8">
    <location>
        <begin position="17"/>
        <end position="36"/>
    </location>
</feature>
<dbReference type="GO" id="GO:0005737">
    <property type="term" value="C:cytoplasm"/>
    <property type="evidence" value="ECO:0007669"/>
    <property type="project" value="TreeGrafter"/>
</dbReference>
<dbReference type="GO" id="GO:0016020">
    <property type="term" value="C:membrane"/>
    <property type="evidence" value="ECO:0007669"/>
    <property type="project" value="InterPro"/>
</dbReference>
<feature type="coiled-coil region" evidence="7">
    <location>
        <begin position="572"/>
        <end position="599"/>
    </location>
</feature>
<dbReference type="PANTHER" id="PTHR13325:SF3">
    <property type="entry name" value="MEMBRANE-BOUND TRANSCRIPTION FACTOR SITE-2 PROTEASE"/>
    <property type="match status" value="1"/>
</dbReference>
<evidence type="ECO:0000256" key="9">
    <source>
        <dbReference type="SAM" id="Phobius"/>
    </source>
</evidence>
<dbReference type="InterPro" id="IPR008915">
    <property type="entry name" value="Peptidase_M50"/>
</dbReference>
<evidence type="ECO:0000259" key="10">
    <source>
        <dbReference type="Pfam" id="PF02163"/>
    </source>
</evidence>
<comment type="subcellular location">
    <subcellularLocation>
        <location evidence="2">Endomembrane system</location>
        <topology evidence="2">Multi-pass membrane protein</topology>
    </subcellularLocation>
</comment>
<comment type="cofactor">
    <cofactor evidence="1">
        <name>Zn(2+)</name>
        <dbReference type="ChEBI" id="CHEBI:29105"/>
    </cofactor>
</comment>
<reference evidence="11 12" key="1">
    <citation type="submission" date="2019-02" db="EMBL/GenBank/DDBJ databases">
        <title>Deep-cultivation of Planctomycetes and their phenomic and genomic characterization uncovers novel biology.</title>
        <authorList>
            <person name="Wiegand S."/>
            <person name="Jogler M."/>
            <person name="Boedeker C."/>
            <person name="Pinto D."/>
            <person name="Vollmers J."/>
            <person name="Rivas-Marin E."/>
            <person name="Kohn T."/>
            <person name="Peeters S.H."/>
            <person name="Heuer A."/>
            <person name="Rast P."/>
            <person name="Oberbeckmann S."/>
            <person name="Bunk B."/>
            <person name="Jeske O."/>
            <person name="Meyerdierks A."/>
            <person name="Storesund J.E."/>
            <person name="Kallscheuer N."/>
            <person name="Luecker S."/>
            <person name="Lage O.M."/>
            <person name="Pohl T."/>
            <person name="Merkel B.J."/>
            <person name="Hornburger P."/>
            <person name="Mueller R.-W."/>
            <person name="Bruemmer F."/>
            <person name="Labrenz M."/>
            <person name="Spormann A.M."/>
            <person name="Op den Camp H."/>
            <person name="Overmann J."/>
            <person name="Amann R."/>
            <person name="Jetten M.S.M."/>
            <person name="Mascher T."/>
            <person name="Medema M.H."/>
            <person name="Devos D.P."/>
            <person name="Kaster A.-K."/>
            <person name="Ovreas L."/>
            <person name="Rohde M."/>
            <person name="Galperin M.Y."/>
            <person name="Jogler C."/>
        </authorList>
    </citation>
    <scope>NUCLEOTIDE SEQUENCE [LARGE SCALE GENOMIC DNA]</scope>
    <source>
        <strain evidence="11 12">K23_9</strain>
    </source>
</reference>
<dbReference type="RefSeq" id="WP_145419471.1">
    <property type="nucleotide sequence ID" value="NZ_CP036526.1"/>
</dbReference>
<evidence type="ECO:0000256" key="1">
    <source>
        <dbReference type="ARBA" id="ARBA00001947"/>
    </source>
</evidence>